<organism evidence="2 3">
    <name type="scientific">Plakobranchus ocellatus</name>
    <dbReference type="NCBI Taxonomy" id="259542"/>
    <lineage>
        <taxon>Eukaryota</taxon>
        <taxon>Metazoa</taxon>
        <taxon>Spiralia</taxon>
        <taxon>Lophotrochozoa</taxon>
        <taxon>Mollusca</taxon>
        <taxon>Gastropoda</taxon>
        <taxon>Heterobranchia</taxon>
        <taxon>Euthyneura</taxon>
        <taxon>Panpulmonata</taxon>
        <taxon>Sacoglossa</taxon>
        <taxon>Placobranchoidea</taxon>
        <taxon>Plakobranchidae</taxon>
        <taxon>Plakobranchus</taxon>
    </lineage>
</organism>
<name>A0AAV4AVH3_9GAST</name>
<evidence type="ECO:0000313" key="2">
    <source>
        <dbReference type="EMBL" id="GFO11007.1"/>
    </source>
</evidence>
<comment type="caution">
    <text evidence="2">The sequence shown here is derived from an EMBL/GenBank/DDBJ whole genome shotgun (WGS) entry which is preliminary data.</text>
</comment>
<keyword evidence="3" id="KW-1185">Reference proteome</keyword>
<dbReference type="EMBL" id="BLXT01004214">
    <property type="protein sequence ID" value="GFO11007.1"/>
    <property type="molecule type" value="Genomic_DNA"/>
</dbReference>
<evidence type="ECO:0000256" key="1">
    <source>
        <dbReference type="SAM" id="MobiDB-lite"/>
    </source>
</evidence>
<feature type="region of interest" description="Disordered" evidence="1">
    <location>
        <begin position="32"/>
        <end position="63"/>
    </location>
</feature>
<sequence>MMLTSVHFHVVLAVAWRYLKPHRQDVRRCRLLDGGDSGQSGQITSGHRGVEGTGHGKAQLKEANTNWKVSLRANLGQHEKTEEATRAALKTTV</sequence>
<dbReference type="Proteomes" id="UP000735302">
    <property type="component" value="Unassembled WGS sequence"/>
</dbReference>
<proteinExistence type="predicted"/>
<gene>
    <name evidence="2" type="ORF">PoB_003751200</name>
</gene>
<evidence type="ECO:0000313" key="3">
    <source>
        <dbReference type="Proteomes" id="UP000735302"/>
    </source>
</evidence>
<dbReference type="AlphaFoldDB" id="A0AAV4AVH3"/>
<accession>A0AAV4AVH3</accession>
<protein>
    <recommendedName>
        <fullName evidence="4">Secreted protein</fullName>
    </recommendedName>
</protein>
<evidence type="ECO:0008006" key="4">
    <source>
        <dbReference type="Google" id="ProtNLM"/>
    </source>
</evidence>
<reference evidence="2 3" key="1">
    <citation type="journal article" date="2021" name="Elife">
        <title>Chloroplast acquisition without the gene transfer in kleptoplastic sea slugs, Plakobranchus ocellatus.</title>
        <authorList>
            <person name="Maeda T."/>
            <person name="Takahashi S."/>
            <person name="Yoshida T."/>
            <person name="Shimamura S."/>
            <person name="Takaki Y."/>
            <person name="Nagai Y."/>
            <person name="Toyoda A."/>
            <person name="Suzuki Y."/>
            <person name="Arimoto A."/>
            <person name="Ishii H."/>
            <person name="Satoh N."/>
            <person name="Nishiyama T."/>
            <person name="Hasebe M."/>
            <person name="Maruyama T."/>
            <person name="Minagawa J."/>
            <person name="Obokata J."/>
            <person name="Shigenobu S."/>
        </authorList>
    </citation>
    <scope>NUCLEOTIDE SEQUENCE [LARGE SCALE GENOMIC DNA]</scope>
</reference>